<dbReference type="SUPFAM" id="SSF111352">
    <property type="entry name" value="Ammonium transporter"/>
    <property type="match status" value="1"/>
</dbReference>
<keyword evidence="11" id="KW-1185">Reference proteome</keyword>
<evidence type="ECO:0000256" key="3">
    <source>
        <dbReference type="ARBA" id="ARBA00022448"/>
    </source>
</evidence>
<protein>
    <recommendedName>
        <fullName evidence="9">Ammonium transporter AmtB-like domain-containing protein</fullName>
    </recommendedName>
</protein>
<name>A0A813FDP3_POLGL</name>
<feature type="transmembrane region" description="Helical" evidence="8">
    <location>
        <begin position="211"/>
        <end position="235"/>
    </location>
</feature>
<evidence type="ECO:0000256" key="1">
    <source>
        <dbReference type="ARBA" id="ARBA00004141"/>
    </source>
</evidence>
<dbReference type="InterPro" id="IPR024041">
    <property type="entry name" value="NH4_transpt_AmtB-like_dom"/>
</dbReference>
<sequence length="290" mass="30952">MFQIGAWDFAGGMIVHESAGFAALASLWMLGPREKQNANPHSIPMVVIGTSILWFGWFGFNGGSALAIGGLATIAFVNTQIAPAVAMVTWMALDWLFMGKPTIMGACAGAVTGLVVITPSAGFVQPGFAMVAGVMGGVVCWTMTYIIKNKTNLDDTCDTVGVHGTGGFLGTILVGVLSDPECCLNAETAPEWCANPGTVIRSWNQFKIRTICAVVSAVYSIIVTYCILKAILTFWQKPLLTDKQQATARDEYAFGEEAYKIAGVKNSPQSSVHYFPMVNGTNSNNNSTKR</sequence>
<dbReference type="OrthoDB" id="534912at2759"/>
<reference evidence="10" key="1">
    <citation type="submission" date="2021-02" db="EMBL/GenBank/DDBJ databases">
        <authorList>
            <person name="Dougan E. K."/>
            <person name="Rhodes N."/>
            <person name="Thang M."/>
            <person name="Chan C."/>
        </authorList>
    </citation>
    <scope>NUCLEOTIDE SEQUENCE</scope>
</reference>
<keyword evidence="7" id="KW-0924">Ammonia transport</keyword>
<feature type="transmembrane region" description="Helical" evidence="8">
    <location>
        <begin position="6"/>
        <end position="30"/>
    </location>
</feature>
<keyword evidence="3" id="KW-0813">Transport</keyword>
<dbReference type="PROSITE" id="PS01219">
    <property type="entry name" value="AMMONIUM_TRANSP"/>
    <property type="match status" value="1"/>
</dbReference>
<comment type="similarity">
    <text evidence="2">Belongs to the ammonia transporter channel (TC 1.A.11.2) family.</text>
</comment>
<dbReference type="PANTHER" id="PTHR43029">
    <property type="entry name" value="AMMONIUM TRANSPORTER MEP2"/>
    <property type="match status" value="1"/>
</dbReference>
<comment type="caution">
    <text evidence="10">The sequence shown here is derived from an EMBL/GenBank/DDBJ whole genome shotgun (WGS) entry which is preliminary data.</text>
</comment>
<evidence type="ECO:0000256" key="5">
    <source>
        <dbReference type="ARBA" id="ARBA00022989"/>
    </source>
</evidence>
<feature type="domain" description="Ammonium transporter AmtB-like" evidence="9">
    <location>
        <begin position="3"/>
        <end position="259"/>
    </location>
</feature>
<evidence type="ECO:0000259" key="9">
    <source>
        <dbReference type="Pfam" id="PF00909"/>
    </source>
</evidence>
<feature type="transmembrane region" description="Helical" evidence="8">
    <location>
        <begin position="127"/>
        <end position="147"/>
    </location>
</feature>
<dbReference type="GO" id="GO:0005886">
    <property type="term" value="C:plasma membrane"/>
    <property type="evidence" value="ECO:0007669"/>
    <property type="project" value="TreeGrafter"/>
</dbReference>
<comment type="subcellular location">
    <subcellularLocation>
        <location evidence="1">Membrane</location>
        <topology evidence="1">Multi-pass membrane protein</topology>
    </subcellularLocation>
</comment>
<feature type="transmembrane region" description="Helical" evidence="8">
    <location>
        <begin position="42"/>
        <end position="60"/>
    </location>
</feature>
<evidence type="ECO:0000313" key="11">
    <source>
        <dbReference type="Proteomes" id="UP000654075"/>
    </source>
</evidence>
<dbReference type="EMBL" id="CAJNNV010024474">
    <property type="protein sequence ID" value="CAE8609965.1"/>
    <property type="molecule type" value="Genomic_DNA"/>
</dbReference>
<keyword evidence="4 8" id="KW-0812">Transmembrane</keyword>
<dbReference type="PANTHER" id="PTHR43029:SF10">
    <property type="entry name" value="AMMONIUM TRANSPORTER MEP2"/>
    <property type="match status" value="1"/>
</dbReference>
<feature type="transmembrane region" description="Helical" evidence="8">
    <location>
        <begin position="102"/>
        <end position="121"/>
    </location>
</feature>
<dbReference type="InterPro" id="IPR029020">
    <property type="entry name" value="Ammonium/urea_transptr"/>
</dbReference>
<dbReference type="InterPro" id="IPR001905">
    <property type="entry name" value="Ammonium_transpt"/>
</dbReference>
<dbReference type="GO" id="GO:0008519">
    <property type="term" value="F:ammonium channel activity"/>
    <property type="evidence" value="ECO:0007669"/>
    <property type="project" value="InterPro"/>
</dbReference>
<evidence type="ECO:0000256" key="8">
    <source>
        <dbReference type="SAM" id="Phobius"/>
    </source>
</evidence>
<dbReference type="Pfam" id="PF00909">
    <property type="entry name" value="Ammonium_transp"/>
    <property type="match status" value="1"/>
</dbReference>
<dbReference type="InterPro" id="IPR018047">
    <property type="entry name" value="Ammonium_transpt_CS"/>
</dbReference>
<feature type="transmembrane region" description="Helical" evidence="8">
    <location>
        <begin position="66"/>
        <end position="90"/>
    </location>
</feature>
<dbReference type="Proteomes" id="UP000654075">
    <property type="component" value="Unassembled WGS sequence"/>
</dbReference>
<gene>
    <name evidence="10" type="ORF">PGLA1383_LOCUS27792</name>
</gene>
<accession>A0A813FDP3</accession>
<organism evidence="10 11">
    <name type="scientific">Polarella glacialis</name>
    <name type="common">Dinoflagellate</name>
    <dbReference type="NCBI Taxonomy" id="89957"/>
    <lineage>
        <taxon>Eukaryota</taxon>
        <taxon>Sar</taxon>
        <taxon>Alveolata</taxon>
        <taxon>Dinophyceae</taxon>
        <taxon>Suessiales</taxon>
        <taxon>Suessiaceae</taxon>
        <taxon>Polarella</taxon>
    </lineage>
</organism>
<keyword evidence="5 8" id="KW-1133">Transmembrane helix</keyword>
<dbReference type="AlphaFoldDB" id="A0A813FDP3"/>
<evidence type="ECO:0000313" key="10">
    <source>
        <dbReference type="EMBL" id="CAE8609965.1"/>
    </source>
</evidence>
<proteinExistence type="inferred from homology"/>
<evidence type="ECO:0000256" key="4">
    <source>
        <dbReference type="ARBA" id="ARBA00022692"/>
    </source>
</evidence>
<evidence type="ECO:0000256" key="6">
    <source>
        <dbReference type="ARBA" id="ARBA00023136"/>
    </source>
</evidence>
<evidence type="ECO:0000256" key="7">
    <source>
        <dbReference type="ARBA" id="ARBA00023177"/>
    </source>
</evidence>
<keyword evidence="6 8" id="KW-0472">Membrane</keyword>
<evidence type="ECO:0000256" key="2">
    <source>
        <dbReference type="ARBA" id="ARBA00005887"/>
    </source>
</evidence>
<dbReference type="Gene3D" id="1.10.3430.10">
    <property type="entry name" value="Ammonium transporter AmtB like domains"/>
    <property type="match status" value="1"/>
</dbReference>